<protein>
    <submittedName>
        <fullName evidence="3">Uncharacterized protein</fullName>
    </submittedName>
</protein>
<evidence type="ECO:0000313" key="3">
    <source>
        <dbReference type="EMBL" id="VAH48633.1"/>
    </source>
</evidence>
<evidence type="ECO:0000313" key="4">
    <source>
        <dbReference type="Proteomes" id="UP000324705"/>
    </source>
</evidence>
<sequence>MLQPGNLSRSSSSRSSRRVYKSVRDGRSLDPPELRCACKVEARKMMSCTTRNPDREYLSCGSTPGRCSIWIWRDILMEYVEEMLDYCGAPLKEMLDDANRKLDDQARLINSPRLKIEQDSSDREQQLGEVIGCITKLEGSVRRLKMFIWGTILLVSTWLAIGGSASSLVNILLAVTLIYLVVG</sequence>
<organism evidence="3 4">
    <name type="scientific">Triticum turgidum subsp. durum</name>
    <name type="common">Durum wheat</name>
    <name type="synonym">Triticum durum</name>
    <dbReference type="NCBI Taxonomy" id="4567"/>
    <lineage>
        <taxon>Eukaryota</taxon>
        <taxon>Viridiplantae</taxon>
        <taxon>Streptophyta</taxon>
        <taxon>Embryophyta</taxon>
        <taxon>Tracheophyta</taxon>
        <taxon>Spermatophyta</taxon>
        <taxon>Magnoliopsida</taxon>
        <taxon>Liliopsida</taxon>
        <taxon>Poales</taxon>
        <taxon>Poaceae</taxon>
        <taxon>BOP clade</taxon>
        <taxon>Pooideae</taxon>
        <taxon>Triticodae</taxon>
        <taxon>Triticeae</taxon>
        <taxon>Triticinae</taxon>
        <taxon>Triticum</taxon>
    </lineage>
</organism>
<evidence type="ECO:0000256" key="2">
    <source>
        <dbReference type="SAM" id="Phobius"/>
    </source>
</evidence>
<dbReference type="Proteomes" id="UP000324705">
    <property type="component" value="Chromosome 2B"/>
</dbReference>
<feature type="region of interest" description="Disordered" evidence="1">
    <location>
        <begin position="1"/>
        <end position="28"/>
    </location>
</feature>
<dbReference type="Gramene" id="TRITD2Bv1G164690.1">
    <property type="protein sequence ID" value="TRITD2Bv1G164690.1"/>
    <property type="gene ID" value="TRITD2Bv1G164690"/>
</dbReference>
<dbReference type="OMA" id="RLKMFIW"/>
<keyword evidence="4" id="KW-1185">Reference proteome</keyword>
<name>A0A9R1RPA5_TRITD</name>
<feature type="transmembrane region" description="Helical" evidence="2">
    <location>
        <begin position="152"/>
        <end position="182"/>
    </location>
</feature>
<keyword evidence="2" id="KW-0472">Membrane</keyword>
<keyword evidence="2" id="KW-1133">Transmembrane helix</keyword>
<gene>
    <name evidence="3" type="ORF">TRITD_2Bv1G164690</name>
</gene>
<dbReference type="AlphaFoldDB" id="A0A9R1RPA5"/>
<reference evidence="3 4" key="1">
    <citation type="submission" date="2017-09" db="EMBL/GenBank/DDBJ databases">
        <authorList>
            <consortium name="International Durum Wheat Genome Sequencing Consortium (IDWGSC)"/>
            <person name="Milanesi L."/>
        </authorList>
    </citation>
    <scope>NUCLEOTIDE SEQUENCE [LARGE SCALE GENOMIC DNA]</scope>
    <source>
        <strain evidence="4">cv. Svevo</strain>
    </source>
</reference>
<dbReference type="EMBL" id="LT934114">
    <property type="protein sequence ID" value="VAH48633.1"/>
    <property type="molecule type" value="Genomic_DNA"/>
</dbReference>
<proteinExistence type="predicted"/>
<evidence type="ECO:0000256" key="1">
    <source>
        <dbReference type="SAM" id="MobiDB-lite"/>
    </source>
</evidence>
<accession>A0A9R1RPA5</accession>
<keyword evidence="2" id="KW-0812">Transmembrane</keyword>